<evidence type="ECO:0000313" key="1">
    <source>
        <dbReference type="Proteomes" id="UP000046392"/>
    </source>
</evidence>
<proteinExistence type="predicted"/>
<keyword evidence="1" id="KW-1185">Reference proteome</keyword>
<dbReference type="WBParaSite" id="SPAL_0000321200.1">
    <property type="protein sequence ID" value="SPAL_0000321200.1"/>
    <property type="gene ID" value="SPAL_0000321200"/>
</dbReference>
<dbReference type="AlphaFoldDB" id="A0A0N5BAZ8"/>
<sequence length="198" mass="24130">MEKLDEENCGPNGTKPLSFFRTNIKVIKSVYLDVEEREAIREELKNHFDTLLYHPVGNNLYCCFIKWRAVISKCRFTFLIRIVKDAYELRLRNNFDLHCMDDWKQKDDEPVRGYNRRYRQRLIELYPDFMNKLYRMTNNRSDEANFLRTEIVGNYIASLKNELVDIMPIFKRNEKSLEIVMETAEYYEKEWAERKKRR</sequence>
<dbReference type="Proteomes" id="UP000046392">
    <property type="component" value="Unplaced"/>
</dbReference>
<name>A0A0N5BAZ8_STREA</name>
<organism evidence="1 2">
    <name type="scientific">Strongyloides papillosus</name>
    <name type="common">Intestinal threadworm</name>
    <dbReference type="NCBI Taxonomy" id="174720"/>
    <lineage>
        <taxon>Eukaryota</taxon>
        <taxon>Metazoa</taxon>
        <taxon>Ecdysozoa</taxon>
        <taxon>Nematoda</taxon>
        <taxon>Chromadorea</taxon>
        <taxon>Rhabditida</taxon>
        <taxon>Tylenchina</taxon>
        <taxon>Panagrolaimomorpha</taxon>
        <taxon>Strongyloidoidea</taxon>
        <taxon>Strongyloididae</taxon>
        <taxon>Strongyloides</taxon>
    </lineage>
</organism>
<evidence type="ECO:0000313" key="2">
    <source>
        <dbReference type="WBParaSite" id="SPAL_0000321200.1"/>
    </source>
</evidence>
<protein>
    <submittedName>
        <fullName evidence="2">Uncharacterized protein</fullName>
    </submittedName>
</protein>
<reference evidence="2" key="1">
    <citation type="submission" date="2017-02" db="UniProtKB">
        <authorList>
            <consortium name="WormBaseParasite"/>
        </authorList>
    </citation>
    <scope>IDENTIFICATION</scope>
</reference>
<accession>A0A0N5BAZ8</accession>